<dbReference type="Pfam" id="PF01464">
    <property type="entry name" value="SLT"/>
    <property type="match status" value="1"/>
</dbReference>
<evidence type="ECO:0000259" key="2">
    <source>
        <dbReference type="Pfam" id="PF01464"/>
    </source>
</evidence>
<dbReference type="CDD" id="cd00254">
    <property type="entry name" value="LT-like"/>
    <property type="match status" value="1"/>
</dbReference>
<accession>A0ABQ6FYQ3</accession>
<name>A0ABQ6FYQ3_9CHLR</name>
<gene>
    <name evidence="3" type="ORF">KDH_56890</name>
</gene>
<dbReference type="Proteomes" id="UP001344906">
    <property type="component" value="Unassembled WGS sequence"/>
</dbReference>
<evidence type="ECO:0000313" key="4">
    <source>
        <dbReference type="Proteomes" id="UP001344906"/>
    </source>
</evidence>
<dbReference type="InterPro" id="IPR008258">
    <property type="entry name" value="Transglycosylase_SLT_dom_1"/>
</dbReference>
<dbReference type="PANTHER" id="PTHR37423:SF2">
    <property type="entry name" value="MEMBRANE-BOUND LYTIC MUREIN TRANSGLYCOSYLASE C"/>
    <property type="match status" value="1"/>
</dbReference>
<dbReference type="InterPro" id="IPR023346">
    <property type="entry name" value="Lysozyme-like_dom_sf"/>
</dbReference>
<evidence type="ECO:0000313" key="3">
    <source>
        <dbReference type="EMBL" id="GLV58861.1"/>
    </source>
</evidence>
<keyword evidence="4" id="KW-1185">Reference proteome</keyword>
<proteinExistence type="predicted"/>
<protein>
    <recommendedName>
        <fullName evidence="2">Transglycosylase SLT domain-containing protein</fullName>
    </recommendedName>
</protein>
<dbReference type="PANTHER" id="PTHR37423">
    <property type="entry name" value="SOLUBLE LYTIC MUREIN TRANSGLYCOSYLASE-RELATED"/>
    <property type="match status" value="1"/>
</dbReference>
<comment type="caution">
    <text evidence="3">The sequence shown here is derived from an EMBL/GenBank/DDBJ whole genome shotgun (WGS) entry which is preliminary data.</text>
</comment>
<dbReference type="EMBL" id="BSRI01000002">
    <property type="protein sequence ID" value="GLV58861.1"/>
    <property type="molecule type" value="Genomic_DNA"/>
</dbReference>
<sequence>MPSMPPGGGFSQFPAQQGSRGQMPMAPTSENGLRVEQKGMQRNLPAVRTTRQLYPNPISISIPLSNAPVTPLPQSVIISRDRKVPLVIPGKRQHLPDTEAMDFRRRHLSVRWRQGLTLLAMLGTFMIMMLSLTPLGSQSGGLSGLLHSTSVPRTQDLDLLSRSSSGNPDGYNEPLSGDKAKYVDLARKDAEKYGISPDLYVRQIQQESHFDPNAYSYVGAIGIAQFMPETAKEMGFDPHDPVAALDGGARFMGDLNNRFHGDYAKALAGYNAGPGAVDIAVSSCGGAWLSCMDPQAQAYVYIIEGQ</sequence>
<feature type="domain" description="Transglycosylase SLT" evidence="2">
    <location>
        <begin position="185"/>
        <end position="280"/>
    </location>
</feature>
<dbReference type="SUPFAM" id="SSF53955">
    <property type="entry name" value="Lysozyme-like"/>
    <property type="match status" value="1"/>
</dbReference>
<dbReference type="Gene3D" id="1.10.530.10">
    <property type="match status" value="1"/>
</dbReference>
<evidence type="ECO:0000256" key="1">
    <source>
        <dbReference type="SAM" id="MobiDB-lite"/>
    </source>
</evidence>
<feature type="compositionally biased region" description="Gly residues" evidence="1">
    <location>
        <begin position="1"/>
        <end position="10"/>
    </location>
</feature>
<feature type="region of interest" description="Disordered" evidence="1">
    <location>
        <begin position="1"/>
        <end position="29"/>
    </location>
</feature>
<reference evidence="3 4" key="1">
    <citation type="submission" date="2023-02" db="EMBL/GenBank/DDBJ databases">
        <title>Dictyobacter halimunensis sp. nov., a new member of the class Ktedonobacteria from forest soil in a geothermal area.</title>
        <authorList>
            <person name="Rachmania M.K."/>
            <person name="Ningsih F."/>
            <person name="Sakai Y."/>
            <person name="Yabe S."/>
            <person name="Yokota A."/>
            <person name="Sjamsuridzal W."/>
        </authorList>
    </citation>
    <scope>NUCLEOTIDE SEQUENCE [LARGE SCALE GENOMIC DNA]</scope>
    <source>
        <strain evidence="3 4">S3.2.2.5</strain>
    </source>
</reference>
<organism evidence="3 4">
    <name type="scientific">Dictyobacter halimunensis</name>
    <dbReference type="NCBI Taxonomy" id="3026934"/>
    <lineage>
        <taxon>Bacteria</taxon>
        <taxon>Bacillati</taxon>
        <taxon>Chloroflexota</taxon>
        <taxon>Ktedonobacteria</taxon>
        <taxon>Ktedonobacterales</taxon>
        <taxon>Dictyobacteraceae</taxon>
        <taxon>Dictyobacter</taxon>
    </lineage>
</organism>